<proteinExistence type="predicted"/>
<protein>
    <recommendedName>
        <fullName evidence="3">Transposase</fullName>
    </recommendedName>
</protein>
<comment type="caution">
    <text evidence="1">The sequence shown here is derived from an EMBL/GenBank/DDBJ whole genome shotgun (WGS) entry which is preliminary data.</text>
</comment>
<sequence length="96" mass="11267">MNVENFSYSKCVGEVSKFIKYGKTCSGKQRYQCKKCKATTVFHFRYNTYKRNINRKIILFTKEGLEIRSIARILKISTTTLLKRIIEITGELKFLS</sequence>
<organism evidence="1 2">
    <name type="scientific">Chryseobacterium luquanense</name>
    <dbReference type="NCBI Taxonomy" id="2983766"/>
    <lineage>
        <taxon>Bacteria</taxon>
        <taxon>Pseudomonadati</taxon>
        <taxon>Bacteroidota</taxon>
        <taxon>Flavobacteriia</taxon>
        <taxon>Flavobacteriales</taxon>
        <taxon>Weeksellaceae</taxon>
        <taxon>Chryseobacterium group</taxon>
        <taxon>Chryseobacterium</taxon>
    </lineage>
</organism>
<accession>A0ABT3Y8N7</accession>
<evidence type="ECO:0000313" key="1">
    <source>
        <dbReference type="EMBL" id="MCX8534406.1"/>
    </source>
</evidence>
<name>A0ABT3Y8N7_9FLAO</name>
<reference evidence="1" key="1">
    <citation type="submission" date="2022-10" db="EMBL/GenBank/DDBJ databases">
        <title>Chryseobacterium sp. nov., a novel bacterial species.</title>
        <authorList>
            <person name="Cao Y."/>
        </authorList>
    </citation>
    <scope>NUCLEOTIDE SEQUENCE</scope>
    <source>
        <strain evidence="1">KC 927</strain>
    </source>
</reference>
<gene>
    <name evidence="1" type="ORF">OEA66_18830</name>
</gene>
<dbReference type="EMBL" id="JAOVZV010000024">
    <property type="protein sequence ID" value="MCX8534406.1"/>
    <property type="molecule type" value="Genomic_DNA"/>
</dbReference>
<keyword evidence="2" id="KW-1185">Reference proteome</keyword>
<evidence type="ECO:0000313" key="2">
    <source>
        <dbReference type="Proteomes" id="UP001070176"/>
    </source>
</evidence>
<dbReference type="Proteomes" id="UP001070176">
    <property type="component" value="Unassembled WGS sequence"/>
</dbReference>
<evidence type="ECO:0008006" key="3">
    <source>
        <dbReference type="Google" id="ProtNLM"/>
    </source>
</evidence>